<keyword evidence="5" id="KW-0256">Endoplasmic reticulum</keyword>
<organism evidence="10 11">
    <name type="scientific">Tritrichomonas musculus</name>
    <dbReference type="NCBI Taxonomy" id="1915356"/>
    <lineage>
        <taxon>Eukaryota</taxon>
        <taxon>Metamonada</taxon>
        <taxon>Parabasalia</taxon>
        <taxon>Tritrichomonadida</taxon>
        <taxon>Tritrichomonadidae</taxon>
        <taxon>Tritrichomonas</taxon>
    </lineage>
</organism>
<evidence type="ECO:0000256" key="4">
    <source>
        <dbReference type="ARBA" id="ARBA00012723"/>
    </source>
</evidence>
<dbReference type="EC" id="5.3.4.1" evidence="4"/>
<evidence type="ECO:0000259" key="9">
    <source>
        <dbReference type="PROSITE" id="PS51352"/>
    </source>
</evidence>
<name>A0ABR2JKA2_9EUKA</name>
<keyword evidence="6" id="KW-0413">Isomerase</keyword>
<evidence type="ECO:0000256" key="6">
    <source>
        <dbReference type="ARBA" id="ARBA00023235"/>
    </source>
</evidence>
<dbReference type="PANTHER" id="PTHR18929">
    <property type="entry name" value="PROTEIN DISULFIDE ISOMERASE"/>
    <property type="match status" value="1"/>
</dbReference>
<comment type="catalytic activity">
    <reaction evidence="1">
        <text>Catalyzes the rearrangement of -S-S- bonds in proteins.</text>
        <dbReference type="EC" id="5.3.4.1"/>
    </reaction>
</comment>
<reference evidence="10 11" key="1">
    <citation type="submission" date="2024-04" db="EMBL/GenBank/DDBJ databases">
        <title>Tritrichomonas musculus Genome.</title>
        <authorList>
            <person name="Alves-Ferreira E."/>
            <person name="Grigg M."/>
            <person name="Lorenzi H."/>
            <person name="Galac M."/>
        </authorList>
    </citation>
    <scope>NUCLEOTIDE SEQUENCE [LARGE SCALE GENOMIC DNA]</scope>
    <source>
        <strain evidence="10 11">EAF2021</strain>
    </source>
</reference>
<dbReference type="PROSITE" id="PS51352">
    <property type="entry name" value="THIOREDOXIN_2"/>
    <property type="match status" value="1"/>
</dbReference>
<evidence type="ECO:0000256" key="1">
    <source>
        <dbReference type="ARBA" id="ARBA00001182"/>
    </source>
</evidence>
<evidence type="ECO:0000256" key="5">
    <source>
        <dbReference type="ARBA" id="ARBA00022824"/>
    </source>
</evidence>
<evidence type="ECO:0000313" key="10">
    <source>
        <dbReference type="EMBL" id="KAK8878114.1"/>
    </source>
</evidence>
<keyword evidence="8" id="KW-0732">Signal</keyword>
<dbReference type="InterPro" id="IPR036249">
    <property type="entry name" value="Thioredoxin-like_sf"/>
</dbReference>
<dbReference type="EMBL" id="JAPFFF010000011">
    <property type="protein sequence ID" value="KAK8878114.1"/>
    <property type="molecule type" value="Genomic_DNA"/>
</dbReference>
<proteinExistence type="inferred from homology"/>
<keyword evidence="11" id="KW-1185">Reference proteome</keyword>
<evidence type="ECO:0000313" key="11">
    <source>
        <dbReference type="Proteomes" id="UP001470230"/>
    </source>
</evidence>
<gene>
    <name evidence="10" type="ORF">M9Y10_004878</name>
</gene>
<dbReference type="Gene3D" id="3.40.30.10">
    <property type="entry name" value="Glutaredoxin"/>
    <property type="match status" value="1"/>
</dbReference>
<evidence type="ECO:0000256" key="2">
    <source>
        <dbReference type="ARBA" id="ARBA00004319"/>
    </source>
</evidence>
<feature type="signal peptide" evidence="8">
    <location>
        <begin position="1"/>
        <end position="19"/>
    </location>
</feature>
<evidence type="ECO:0000256" key="7">
    <source>
        <dbReference type="ARBA" id="ARBA00023284"/>
    </source>
</evidence>
<dbReference type="PANTHER" id="PTHR18929:SF132">
    <property type="entry name" value="PROTEIN DISULFIDE-ISOMERASE A3"/>
    <property type="match status" value="1"/>
</dbReference>
<comment type="similarity">
    <text evidence="3">Belongs to the protein disulfide isomerase family.</text>
</comment>
<dbReference type="InterPro" id="IPR013766">
    <property type="entry name" value="Thioredoxin_domain"/>
</dbReference>
<feature type="chain" id="PRO_5046616987" description="protein disulfide-isomerase" evidence="8">
    <location>
        <begin position="20"/>
        <end position="523"/>
    </location>
</feature>
<dbReference type="Pfam" id="PF00085">
    <property type="entry name" value="Thioredoxin"/>
    <property type="match status" value="1"/>
</dbReference>
<evidence type="ECO:0000256" key="3">
    <source>
        <dbReference type="ARBA" id="ARBA00006347"/>
    </source>
</evidence>
<dbReference type="Proteomes" id="UP001470230">
    <property type="component" value="Unassembled WGS sequence"/>
</dbReference>
<dbReference type="SUPFAM" id="SSF52833">
    <property type="entry name" value="Thioredoxin-like"/>
    <property type="match status" value="1"/>
</dbReference>
<sequence>MLFLFISLINSIFVPYNDPKPLVRTVSTHEAEVLSRTASEVIAISLSDDVKLNEIIIETLNSVAIYFENITFCVLDPESGRNLAKENEVERPAIFLYLRGVQFASYPYPDEDISFLRLCELVIKPPSHSIKSLHELYSEIGSGPFTILATSEQIPLARLIQYKIGSQMGIVELLNVDGSILLALGVSNKSMALVRKEDMNVVSIEMNADSIYDASNPVYRILINSDITGQDDIVVALICDDFDENEKEYLYQIGIRYPNFIVGYGNEVSDHIQKFNHPPNGDSSHEIVIFNLPQGIYYNASSYFAKLSTLPFNVENWVAATTRMLNDIENGKLEPTYLTEDPPDPTENDPYVSKIVGSTYESFIMDSERDVIVLYKRENCPHCTKFFPQFSKFAKECSDLNLTFLKFGFIDISKNSASIKFPYMPGVPHVQIFPAKNKTDDNPLRGGRDKNALMRLVKTYSSFTDLIPFAAPLPDKSQIALEMMQMLFSAKDMPEEEKIKTFMYIDKISKLINMTNKTKTDEL</sequence>
<keyword evidence="7" id="KW-0676">Redox-active center</keyword>
<evidence type="ECO:0000256" key="8">
    <source>
        <dbReference type="SAM" id="SignalP"/>
    </source>
</evidence>
<comment type="subcellular location">
    <subcellularLocation>
        <location evidence="2">Endoplasmic reticulum lumen</location>
    </subcellularLocation>
</comment>
<comment type="caution">
    <text evidence="10">The sequence shown here is derived from an EMBL/GenBank/DDBJ whole genome shotgun (WGS) entry which is preliminary data.</text>
</comment>
<protein>
    <recommendedName>
        <fullName evidence="4">protein disulfide-isomerase</fullName>
        <ecNumber evidence="4">5.3.4.1</ecNumber>
    </recommendedName>
</protein>
<feature type="domain" description="Thioredoxin" evidence="9">
    <location>
        <begin position="328"/>
        <end position="462"/>
    </location>
</feature>
<accession>A0ABR2JKA2</accession>